<dbReference type="PATRIC" id="fig|1173022.3.peg.4060"/>
<dbReference type="HOGENOM" id="CLU_108009_0_0_3"/>
<protein>
    <submittedName>
        <fullName evidence="7">RDD domain containing protein</fullName>
    </submittedName>
</protein>
<feature type="transmembrane region" description="Helical" evidence="5">
    <location>
        <begin position="96"/>
        <end position="122"/>
    </location>
</feature>
<evidence type="ECO:0000256" key="3">
    <source>
        <dbReference type="ARBA" id="ARBA00022989"/>
    </source>
</evidence>
<feature type="transmembrane region" description="Helical" evidence="5">
    <location>
        <begin position="21"/>
        <end position="54"/>
    </location>
</feature>
<proteinExistence type="predicted"/>
<keyword evidence="2 5" id="KW-0812">Transmembrane</keyword>
<dbReference type="RefSeq" id="WP_015204686.1">
    <property type="nucleotide sequence ID" value="NC_019753.1"/>
</dbReference>
<evidence type="ECO:0000313" key="8">
    <source>
        <dbReference type="Proteomes" id="UP000010472"/>
    </source>
</evidence>
<evidence type="ECO:0000256" key="4">
    <source>
        <dbReference type="ARBA" id="ARBA00023136"/>
    </source>
</evidence>
<keyword evidence="8" id="KW-1185">Reference proteome</keyword>
<dbReference type="InterPro" id="IPR010432">
    <property type="entry name" value="RDD"/>
</dbReference>
<dbReference type="EMBL" id="CP003620">
    <property type="protein sequence ID" value="AFZ14585.1"/>
    <property type="molecule type" value="Genomic_DNA"/>
</dbReference>
<dbReference type="eggNOG" id="COG1714">
    <property type="taxonomic scope" value="Bacteria"/>
</dbReference>
<accession>K9W572</accession>
<dbReference type="KEGG" id="cep:Cri9333_3775"/>
<dbReference type="OrthoDB" id="462690at2"/>
<dbReference type="Pfam" id="PF06271">
    <property type="entry name" value="RDD"/>
    <property type="match status" value="1"/>
</dbReference>
<keyword evidence="3 5" id="KW-1133">Transmembrane helix</keyword>
<keyword evidence="4 5" id="KW-0472">Membrane</keyword>
<sequence>MNDQLGYSRFPKVPIQRRVAAFIIDFLAVSILSVLLGGTLFANAVIFLLAWLVLRVVLVSKNQGQSLGRYALDMKVVNAKFGKTPGFVDLALREGIAGFVSMLALVGLIIGLSNAISLLLLISPLVADCGLAFTDADLQQAFHDRISQTQVVATRRGFSLDLKIKKILADTTRNMK</sequence>
<evidence type="ECO:0000313" key="7">
    <source>
        <dbReference type="EMBL" id="AFZ14585.1"/>
    </source>
</evidence>
<feature type="domain" description="RDD" evidence="6">
    <location>
        <begin position="14"/>
        <end position="147"/>
    </location>
</feature>
<dbReference type="AlphaFoldDB" id="K9W572"/>
<dbReference type="STRING" id="1173022.Cri9333_3775"/>
<reference evidence="7 8" key="1">
    <citation type="submission" date="2012-06" db="EMBL/GenBank/DDBJ databases">
        <title>Finished chromosome of genome of Crinalium epipsammum PCC 9333.</title>
        <authorList>
            <consortium name="US DOE Joint Genome Institute"/>
            <person name="Gugger M."/>
            <person name="Coursin T."/>
            <person name="Rippka R."/>
            <person name="Tandeau De Marsac N."/>
            <person name="Huntemann M."/>
            <person name="Wei C.-L."/>
            <person name="Han J."/>
            <person name="Detter J.C."/>
            <person name="Han C."/>
            <person name="Tapia R."/>
            <person name="Davenport K."/>
            <person name="Daligault H."/>
            <person name="Erkkila T."/>
            <person name="Gu W."/>
            <person name="Munk A.C.C."/>
            <person name="Teshima H."/>
            <person name="Xu Y."/>
            <person name="Chain P."/>
            <person name="Chen A."/>
            <person name="Krypides N."/>
            <person name="Mavromatis K."/>
            <person name="Markowitz V."/>
            <person name="Szeto E."/>
            <person name="Ivanova N."/>
            <person name="Mikhailova N."/>
            <person name="Ovchinnikova G."/>
            <person name="Pagani I."/>
            <person name="Pati A."/>
            <person name="Goodwin L."/>
            <person name="Peters L."/>
            <person name="Pitluck S."/>
            <person name="Woyke T."/>
            <person name="Kerfeld C."/>
        </authorList>
    </citation>
    <scope>NUCLEOTIDE SEQUENCE [LARGE SCALE GENOMIC DNA]</scope>
    <source>
        <strain evidence="7 8">PCC 9333</strain>
    </source>
</reference>
<comment type="subcellular location">
    <subcellularLocation>
        <location evidence="1">Membrane</location>
        <topology evidence="1">Multi-pass membrane protein</topology>
    </subcellularLocation>
</comment>
<evidence type="ECO:0000259" key="6">
    <source>
        <dbReference type="Pfam" id="PF06271"/>
    </source>
</evidence>
<dbReference type="GO" id="GO:0016020">
    <property type="term" value="C:membrane"/>
    <property type="evidence" value="ECO:0007669"/>
    <property type="project" value="UniProtKB-SubCell"/>
</dbReference>
<evidence type="ECO:0000256" key="2">
    <source>
        <dbReference type="ARBA" id="ARBA00022692"/>
    </source>
</evidence>
<gene>
    <name evidence="7" type="ORF">Cri9333_3775</name>
</gene>
<evidence type="ECO:0000256" key="5">
    <source>
        <dbReference type="SAM" id="Phobius"/>
    </source>
</evidence>
<evidence type="ECO:0000256" key="1">
    <source>
        <dbReference type="ARBA" id="ARBA00004141"/>
    </source>
</evidence>
<organism evidence="7 8">
    <name type="scientific">Crinalium epipsammum PCC 9333</name>
    <dbReference type="NCBI Taxonomy" id="1173022"/>
    <lineage>
        <taxon>Bacteria</taxon>
        <taxon>Bacillati</taxon>
        <taxon>Cyanobacteriota</taxon>
        <taxon>Cyanophyceae</taxon>
        <taxon>Gomontiellales</taxon>
        <taxon>Gomontiellaceae</taxon>
        <taxon>Crinalium</taxon>
    </lineage>
</organism>
<dbReference type="Proteomes" id="UP000010472">
    <property type="component" value="Chromosome"/>
</dbReference>
<name>K9W572_9CYAN</name>